<organism evidence="8 9">
    <name type="scientific">Paenibacillus donghaensis</name>
    <dbReference type="NCBI Taxonomy" id="414771"/>
    <lineage>
        <taxon>Bacteria</taxon>
        <taxon>Bacillati</taxon>
        <taxon>Bacillota</taxon>
        <taxon>Bacilli</taxon>
        <taxon>Bacillales</taxon>
        <taxon>Paenibacillaceae</taxon>
        <taxon>Paenibacillus</taxon>
    </lineage>
</organism>
<comment type="pathway">
    <text evidence="2">Purine metabolism; urate degradation; (S)-allantoin from urate: step 3/3.</text>
</comment>
<protein>
    <recommendedName>
        <fullName evidence="3">2-oxo-4-hydroxy-4-carboxy-5-ureidoimidazoline decarboxylase</fullName>
        <ecNumber evidence="3">4.1.1.97</ecNumber>
    </recommendedName>
</protein>
<dbReference type="PANTHER" id="PTHR43466:SF1">
    <property type="entry name" value="2-OXO-4-HYDROXY-4-CARBOXY-5-UREIDOIMIDAZOLINE DECARBOXYLASE-RELATED"/>
    <property type="match status" value="1"/>
</dbReference>
<dbReference type="SUPFAM" id="SSF158694">
    <property type="entry name" value="UraD-Like"/>
    <property type="match status" value="1"/>
</dbReference>
<keyword evidence="6" id="KW-0456">Lyase</keyword>
<evidence type="ECO:0000256" key="5">
    <source>
        <dbReference type="ARBA" id="ARBA00022793"/>
    </source>
</evidence>
<dbReference type="Pfam" id="PF09349">
    <property type="entry name" value="OHCU_decarbox"/>
    <property type="match status" value="1"/>
</dbReference>
<evidence type="ECO:0000256" key="1">
    <source>
        <dbReference type="ARBA" id="ARBA00001163"/>
    </source>
</evidence>
<dbReference type="PANTHER" id="PTHR43466">
    <property type="entry name" value="2-OXO-4-HYDROXY-4-CARBOXY-5-UREIDOIMIDAZOLINE DECARBOXYLASE-RELATED"/>
    <property type="match status" value="1"/>
</dbReference>
<dbReference type="Proteomes" id="UP000249890">
    <property type="component" value="Chromosome"/>
</dbReference>
<dbReference type="GO" id="GO:0000255">
    <property type="term" value="P:allantoin metabolic process"/>
    <property type="evidence" value="ECO:0007669"/>
    <property type="project" value="InterPro"/>
</dbReference>
<dbReference type="KEGG" id="pdh:B9T62_02015"/>
<evidence type="ECO:0000256" key="6">
    <source>
        <dbReference type="ARBA" id="ARBA00023239"/>
    </source>
</evidence>
<dbReference type="OrthoDB" id="9800909at2"/>
<evidence type="ECO:0000313" key="8">
    <source>
        <dbReference type="EMBL" id="ASA26145.1"/>
    </source>
</evidence>
<dbReference type="AlphaFoldDB" id="A0A2Z2KNT1"/>
<dbReference type="InterPro" id="IPR036778">
    <property type="entry name" value="OHCU_decarboxylase_sf"/>
</dbReference>
<gene>
    <name evidence="8" type="primary">uraD</name>
    <name evidence="8" type="ORF">B9T62_02015</name>
</gene>
<evidence type="ECO:0000256" key="2">
    <source>
        <dbReference type="ARBA" id="ARBA00004754"/>
    </source>
</evidence>
<evidence type="ECO:0000259" key="7">
    <source>
        <dbReference type="Pfam" id="PF09349"/>
    </source>
</evidence>
<dbReference type="Gene3D" id="1.10.3330.10">
    <property type="entry name" value="Oxo-4-hydroxy-4-carboxy-5-ureidoimidazoline decarboxylase"/>
    <property type="match status" value="1"/>
</dbReference>
<dbReference type="NCBIfam" id="TIGR03164">
    <property type="entry name" value="UHCUDC"/>
    <property type="match status" value="1"/>
</dbReference>
<dbReference type="InterPro" id="IPR018020">
    <property type="entry name" value="OHCU_decarboxylase"/>
</dbReference>
<reference evidence="8 9" key="1">
    <citation type="submission" date="2017-06" db="EMBL/GenBank/DDBJ databases">
        <title>Complete genome sequence of Paenibacillus donghaensis KCTC 13049T isolated from East Sea sediment, South Korea.</title>
        <authorList>
            <person name="Jung B.K."/>
            <person name="Hong S.-J."/>
            <person name="Shin J.-H."/>
        </authorList>
    </citation>
    <scope>NUCLEOTIDE SEQUENCE [LARGE SCALE GENOMIC DNA]</scope>
    <source>
        <strain evidence="8 9">KCTC 13049</strain>
    </source>
</reference>
<dbReference type="GO" id="GO:0006144">
    <property type="term" value="P:purine nucleobase metabolic process"/>
    <property type="evidence" value="ECO:0007669"/>
    <property type="project" value="UniProtKB-KW"/>
</dbReference>
<sequence length="173" mass="19362">MNLDQINSMDKETFVASLGGIFEHSPWVAEGAYSRLPFRSVEELHQVMLDTARGAKRSQVEALLKAHPDLATRLAVTPLSAAEQQGAGLDRLTPEEFERLTELNCSYTGKFRFPFILAVRGKNKDDIIQAIEERVHRSVEEEWEQALSEIGRITSFRLHDLLADVPNGEGASL</sequence>
<comment type="catalytic activity">
    <reaction evidence="1">
        <text>5-hydroxy-2-oxo-4-ureido-2,5-dihydro-1H-imidazole-5-carboxylate + H(+) = (S)-allantoin + CO2</text>
        <dbReference type="Rhea" id="RHEA:26301"/>
        <dbReference type="ChEBI" id="CHEBI:15378"/>
        <dbReference type="ChEBI" id="CHEBI:15678"/>
        <dbReference type="ChEBI" id="CHEBI:16526"/>
        <dbReference type="ChEBI" id="CHEBI:58639"/>
        <dbReference type="EC" id="4.1.1.97"/>
    </reaction>
</comment>
<feature type="domain" description="Oxo-4-hydroxy-4-carboxy-5-ureidoimidazoline decarboxylase" evidence="7">
    <location>
        <begin position="7"/>
        <end position="158"/>
    </location>
</feature>
<evidence type="ECO:0000313" key="9">
    <source>
        <dbReference type="Proteomes" id="UP000249890"/>
    </source>
</evidence>
<keyword evidence="9" id="KW-1185">Reference proteome</keyword>
<name>A0A2Z2KNT1_9BACL</name>
<dbReference type="GO" id="GO:0051997">
    <property type="term" value="F:2-oxo-4-hydroxy-4-carboxy-5-ureidoimidazoline decarboxylase activity"/>
    <property type="evidence" value="ECO:0007669"/>
    <property type="project" value="UniProtKB-EC"/>
</dbReference>
<keyword evidence="5" id="KW-0210">Decarboxylase</keyword>
<evidence type="ECO:0000256" key="4">
    <source>
        <dbReference type="ARBA" id="ARBA00022631"/>
    </source>
</evidence>
<dbReference type="GO" id="GO:0019628">
    <property type="term" value="P:urate catabolic process"/>
    <property type="evidence" value="ECO:0007669"/>
    <property type="project" value="UniProtKB-UniPathway"/>
</dbReference>
<evidence type="ECO:0000256" key="3">
    <source>
        <dbReference type="ARBA" id="ARBA00012257"/>
    </source>
</evidence>
<dbReference type="EMBL" id="CP021780">
    <property type="protein sequence ID" value="ASA26145.1"/>
    <property type="molecule type" value="Genomic_DNA"/>
</dbReference>
<dbReference type="EC" id="4.1.1.97" evidence="3"/>
<keyword evidence="4" id="KW-0659">Purine metabolism</keyword>
<accession>A0A2Z2KNT1</accession>
<dbReference type="InterPro" id="IPR017580">
    <property type="entry name" value="OHCU_decarboxylase-1"/>
</dbReference>
<proteinExistence type="predicted"/>
<dbReference type="UniPathway" id="UPA00394">
    <property type="reaction ID" value="UER00652"/>
</dbReference>